<comment type="caution">
    <text evidence="1">The sequence shown here is derived from an EMBL/GenBank/DDBJ whole genome shotgun (WGS) entry which is preliminary data.</text>
</comment>
<dbReference type="CDD" id="cd19166">
    <property type="entry name" value="HemeO-bac"/>
    <property type="match status" value="1"/>
</dbReference>
<evidence type="ECO:0000313" key="2">
    <source>
        <dbReference type="Proteomes" id="UP001193081"/>
    </source>
</evidence>
<dbReference type="InterPro" id="IPR016084">
    <property type="entry name" value="Haem_Oase-like_multi-hlx"/>
</dbReference>
<dbReference type="Proteomes" id="UP001193081">
    <property type="component" value="Unassembled WGS sequence"/>
</dbReference>
<dbReference type="SUPFAM" id="SSF48613">
    <property type="entry name" value="Heme oxygenase-like"/>
    <property type="match status" value="1"/>
</dbReference>
<evidence type="ECO:0000313" key="1">
    <source>
        <dbReference type="EMBL" id="MBP1466506.1"/>
    </source>
</evidence>
<dbReference type="Pfam" id="PF01126">
    <property type="entry name" value="Heme_oxygenase"/>
    <property type="match status" value="1"/>
</dbReference>
<dbReference type="Gene3D" id="1.20.910.10">
    <property type="entry name" value="Heme oxygenase-like"/>
    <property type="match status" value="1"/>
</dbReference>
<name>A0ABS4DAN3_9CHLR</name>
<dbReference type="RefSeq" id="WP_135478501.1">
    <property type="nucleotide sequence ID" value="NZ_SIJK02000020.1"/>
</dbReference>
<keyword evidence="2" id="KW-1185">Reference proteome</keyword>
<reference evidence="1 2" key="1">
    <citation type="submission" date="2021-03" db="EMBL/GenBank/DDBJ databases">
        <authorList>
            <person name="Grouzdev D.S."/>
        </authorList>
    </citation>
    <scope>NUCLEOTIDE SEQUENCE [LARGE SCALE GENOMIC DNA]</scope>
    <source>
        <strain evidence="1 2">M50-1</strain>
    </source>
</reference>
<proteinExistence type="predicted"/>
<sequence length="188" mass="20365">MILQRLKHETQSYHDQMEVIVDLPARLRSREAYCAVLVRFYGFYAPVEAALDRLDGLAHVLPDITVRRKTPLIACDLAALGLSTHDLPWCAELPALPDVAHALGCLYVLEGATLGGQLIARQLAAGPGVTSDRGGAFFHSYGKETGSMWRSFGAGLAEYATTPECEATIIGAAQQTFRALEHWLAGKG</sequence>
<dbReference type="EMBL" id="SIJK02000020">
    <property type="protein sequence ID" value="MBP1466506.1"/>
    <property type="molecule type" value="Genomic_DNA"/>
</dbReference>
<dbReference type="InterPro" id="IPR016053">
    <property type="entry name" value="Haem_Oase-like"/>
</dbReference>
<organism evidence="1 2">
    <name type="scientific">Candidatus Chloroploca mongolica</name>
    <dbReference type="NCBI Taxonomy" id="2528176"/>
    <lineage>
        <taxon>Bacteria</taxon>
        <taxon>Bacillati</taxon>
        <taxon>Chloroflexota</taxon>
        <taxon>Chloroflexia</taxon>
        <taxon>Chloroflexales</taxon>
        <taxon>Chloroflexineae</taxon>
        <taxon>Oscillochloridaceae</taxon>
        <taxon>Candidatus Chloroploca</taxon>
    </lineage>
</organism>
<gene>
    <name evidence="1" type="ORF">EYB53_012395</name>
</gene>
<accession>A0ABS4DAN3</accession>
<protein>
    <submittedName>
        <fullName evidence="1">Biliverdin-producing heme oxygenase</fullName>
    </submittedName>
</protein>